<dbReference type="OrthoDB" id="10375610at2759"/>
<reference evidence="2 3" key="1">
    <citation type="submission" date="2013-07" db="EMBL/GenBank/DDBJ databases">
        <authorList>
            <person name="Stoco P.H."/>
            <person name="Wagner G."/>
            <person name="Gerber A."/>
            <person name="Zaha A."/>
            <person name="Thompson C."/>
            <person name="Bartholomeu D.C."/>
            <person name="Luckemeyer D.D."/>
            <person name="Bahia D."/>
            <person name="Loreto E."/>
            <person name="Prestes E.B."/>
            <person name="Lima F.M."/>
            <person name="Rodrigues-Luiz G."/>
            <person name="Vallejo G.A."/>
            <person name="Filho J.F."/>
            <person name="Monteiro K.M."/>
            <person name="Tyler K.M."/>
            <person name="de Almeida L.G."/>
            <person name="Ortiz M.F."/>
            <person name="Siervo M.A."/>
            <person name="de Moraes M.H."/>
            <person name="Cunha O.L."/>
            <person name="Mendonca-Neto R."/>
            <person name="Silva R."/>
            <person name="Teixeira S.M."/>
            <person name="Murta S.M."/>
            <person name="Sincero T.C."/>
            <person name="Mendes T.A."/>
            <person name="Urmenyi T.P."/>
            <person name="Silva V.G."/>
            <person name="da Rocha W.D."/>
            <person name="Andersson B."/>
            <person name="Romanha A.J."/>
            <person name="Steindel M."/>
            <person name="de Vasconcelos A.T."/>
            <person name="Grisard E.C."/>
        </authorList>
    </citation>
    <scope>NUCLEOTIDE SEQUENCE [LARGE SCALE GENOMIC DNA]</scope>
    <source>
        <strain evidence="2 3">SC58</strain>
    </source>
</reference>
<accession>A0A061IU23</accession>
<keyword evidence="3" id="KW-1185">Reference proteome</keyword>
<feature type="compositionally biased region" description="Basic and acidic residues" evidence="1">
    <location>
        <begin position="248"/>
        <end position="257"/>
    </location>
</feature>
<feature type="compositionally biased region" description="Low complexity" evidence="1">
    <location>
        <begin position="517"/>
        <end position="527"/>
    </location>
</feature>
<sequence length="628" mass="69990">MDSVVVYTRAPCGTRRRPSMATEDRDASENSTLPPPSLNGATGPRGSGIEWNAGYSSRGKEGGAKEEGERVMHLGFASTAAPTAQPVVQSNSENSTERSVNRPHAKLDASYEEIHTEEDQFTRPMPNGVGRFRGNSYEDEKLDEDEYYSEDEEEEEDEDVPRIAMIAEPNKKRPVRDIFDLTDRAGKAPLAPSHNRYGDEQQPQYSTDWRSRGCSFPNAEHEAWGPQDANAEEWRGVFSQKAAARMQMEGHPRHVHPDPPSLPARLSDEVAKVVTLSPLRRRSPLAYETVQAASENAVKAHVVGEAHKLYASEPFAARKDWTPTRGEFGPDDTGVGVDVDAAVPPQQRPRRSDPSEWASGVDANVVSTLFSEEKLQEREGGHASPSLQKKHRRHRKEEKQDADSELLRRSASPSTDSGAEVREKKKKHRRTRSSGDDEDEKPRSKSKSRRKLKKRHGNEKKKAVEEEEESGNEAEHADVHVSPVFTAEQVVPPKPEKPKIYCNSWFSMRRKKKQGEARAASAEQAAAKQPTGTKGGASTGMPSMAEKSRHTTRAPTPQLRRQKHQKRRPSPLSSDVSDDTSATRDRPAAAALVPRSQSLEHHHRRETSKSPTERGRAKRRVDNLSDID</sequence>
<feature type="compositionally biased region" description="Basic and acidic residues" evidence="1">
    <location>
        <begin position="95"/>
        <end position="121"/>
    </location>
</feature>
<feature type="compositionally biased region" description="Basic and acidic residues" evidence="1">
    <location>
        <begin position="371"/>
        <end position="381"/>
    </location>
</feature>
<name>A0A061IU23_TRYRA</name>
<proteinExistence type="predicted"/>
<feature type="region of interest" description="Disordered" evidence="1">
    <location>
        <begin position="1"/>
        <end position="168"/>
    </location>
</feature>
<comment type="caution">
    <text evidence="2">The sequence shown here is derived from an EMBL/GenBank/DDBJ whole genome shotgun (WGS) entry which is preliminary data.</text>
</comment>
<evidence type="ECO:0000313" key="3">
    <source>
        <dbReference type="Proteomes" id="UP000031737"/>
    </source>
</evidence>
<feature type="region of interest" description="Disordered" evidence="1">
    <location>
        <begin position="245"/>
        <end position="264"/>
    </location>
</feature>
<feature type="compositionally biased region" description="Basic residues" evidence="1">
    <location>
        <begin position="444"/>
        <end position="459"/>
    </location>
</feature>
<feature type="compositionally biased region" description="Polar residues" evidence="1">
    <location>
        <begin position="80"/>
        <end position="94"/>
    </location>
</feature>
<dbReference type="Proteomes" id="UP000031737">
    <property type="component" value="Unassembled WGS sequence"/>
</dbReference>
<feature type="compositionally biased region" description="Low complexity" evidence="1">
    <location>
        <begin position="331"/>
        <end position="345"/>
    </location>
</feature>
<evidence type="ECO:0000313" key="2">
    <source>
        <dbReference type="EMBL" id="ESL05530.1"/>
    </source>
</evidence>
<feature type="compositionally biased region" description="Basic and acidic residues" evidence="1">
    <location>
        <begin position="397"/>
        <end position="408"/>
    </location>
</feature>
<feature type="region of interest" description="Disordered" evidence="1">
    <location>
        <begin position="317"/>
        <end position="628"/>
    </location>
</feature>
<feature type="region of interest" description="Disordered" evidence="1">
    <location>
        <begin position="186"/>
        <end position="211"/>
    </location>
</feature>
<gene>
    <name evidence="2" type="ORF">TRSC58_06818</name>
</gene>
<dbReference type="EMBL" id="AUPL01006818">
    <property type="protein sequence ID" value="ESL05530.1"/>
    <property type="molecule type" value="Genomic_DNA"/>
</dbReference>
<organism evidence="2 3">
    <name type="scientific">Trypanosoma rangeli SC58</name>
    <dbReference type="NCBI Taxonomy" id="429131"/>
    <lineage>
        <taxon>Eukaryota</taxon>
        <taxon>Discoba</taxon>
        <taxon>Euglenozoa</taxon>
        <taxon>Kinetoplastea</taxon>
        <taxon>Metakinetoplastina</taxon>
        <taxon>Trypanosomatida</taxon>
        <taxon>Trypanosomatidae</taxon>
        <taxon>Trypanosoma</taxon>
        <taxon>Herpetosoma</taxon>
    </lineage>
</organism>
<protein>
    <submittedName>
        <fullName evidence="2">Uncharacterized protein</fullName>
    </submittedName>
</protein>
<feature type="compositionally biased region" description="Basic and acidic residues" evidence="1">
    <location>
        <begin position="607"/>
        <end position="628"/>
    </location>
</feature>
<dbReference type="VEuPathDB" id="TriTrypDB:TRSC58_06818"/>
<feature type="compositionally biased region" description="Acidic residues" evidence="1">
    <location>
        <begin position="140"/>
        <end position="159"/>
    </location>
</feature>
<feature type="compositionally biased region" description="Basic and acidic residues" evidence="1">
    <location>
        <begin position="58"/>
        <end position="72"/>
    </location>
</feature>
<dbReference type="AlphaFoldDB" id="A0A061IU23"/>
<feature type="compositionally biased region" description="Basic residues" evidence="1">
    <location>
        <begin position="560"/>
        <end position="569"/>
    </location>
</feature>
<evidence type="ECO:0000256" key="1">
    <source>
        <dbReference type="SAM" id="MobiDB-lite"/>
    </source>
</evidence>